<dbReference type="InterPro" id="IPR002645">
    <property type="entry name" value="STAS_dom"/>
</dbReference>
<feature type="domain" description="STAS" evidence="2">
    <location>
        <begin position="159"/>
        <end position="270"/>
    </location>
</feature>
<dbReference type="InterPro" id="IPR051932">
    <property type="entry name" value="Bact_StressResp_Reg"/>
</dbReference>
<dbReference type="EMBL" id="WMEY01000004">
    <property type="protein sequence ID" value="MYL64604.1"/>
    <property type="molecule type" value="Genomic_DNA"/>
</dbReference>
<keyword evidence="1" id="KW-0597">Phosphoprotein</keyword>
<dbReference type="InterPro" id="IPR036513">
    <property type="entry name" value="STAS_dom_sf"/>
</dbReference>
<evidence type="ECO:0000256" key="1">
    <source>
        <dbReference type="ARBA" id="ARBA00022553"/>
    </source>
</evidence>
<evidence type="ECO:0000259" key="2">
    <source>
        <dbReference type="PROSITE" id="PS50801"/>
    </source>
</evidence>
<dbReference type="RefSeq" id="WP_160920030.1">
    <property type="nucleotide sequence ID" value="NZ_WMEY01000004.1"/>
</dbReference>
<dbReference type="PANTHER" id="PTHR33745">
    <property type="entry name" value="RSBT ANTAGONIST PROTEIN RSBS-RELATED"/>
    <property type="match status" value="1"/>
</dbReference>
<comment type="caution">
    <text evidence="3">The sequence shown here is derived from an EMBL/GenBank/DDBJ whole genome shotgun (WGS) entry which is preliminary data.</text>
</comment>
<proteinExistence type="predicted"/>
<accession>A0A845F1I7</accession>
<dbReference type="PROSITE" id="PS50801">
    <property type="entry name" value="STAS"/>
    <property type="match status" value="1"/>
</dbReference>
<sequence length="274" mass="31135">MKAIVQMASEQVLNRKEYIATQITSEQNKNYPTELKDKTDELFPLRVELVTIYAKSLALREEEAEKSIEAWGVETGRMCARLETTLDSMLGEVPHYRKYIGEVLKEVAIEQQIGIEELYELISKLDHAMNLVVYYFSVPFVEYQTNLLEQSRNEILELSAPVVPIMEGVAVLPLIGTIDTYRAKLIMEESLNQSVRLRLNYFVLDLSGVPIVDTFVIQQLFQIIEALRLVGVEARISGIKPEIALSVVKLDISFKMVNTYSTLKQALADLVIQC</sequence>
<dbReference type="Gene3D" id="3.30.750.24">
    <property type="entry name" value="STAS domain"/>
    <property type="match status" value="1"/>
</dbReference>
<protein>
    <submittedName>
        <fullName evidence="3">STAS domain-containing protein</fullName>
    </submittedName>
</protein>
<dbReference type="PANTHER" id="PTHR33745:SF3">
    <property type="entry name" value="RSBT CO-ANTAGONIST PROTEIN RSBRC"/>
    <property type="match status" value="1"/>
</dbReference>
<name>A0A845F1I7_9BACL</name>
<gene>
    <name evidence="3" type="ORF">GLW07_14700</name>
</gene>
<dbReference type="AlphaFoldDB" id="A0A845F1I7"/>
<evidence type="ECO:0000313" key="4">
    <source>
        <dbReference type="Proteomes" id="UP000447833"/>
    </source>
</evidence>
<organism evidence="3 4">
    <name type="scientific">Guptibacillus hwajinpoensis</name>
    <dbReference type="NCBI Taxonomy" id="208199"/>
    <lineage>
        <taxon>Bacteria</taxon>
        <taxon>Bacillati</taxon>
        <taxon>Bacillota</taxon>
        <taxon>Bacilli</taxon>
        <taxon>Bacillales</taxon>
        <taxon>Guptibacillaceae</taxon>
        <taxon>Guptibacillus</taxon>
    </lineage>
</organism>
<evidence type="ECO:0000313" key="3">
    <source>
        <dbReference type="EMBL" id="MYL64604.1"/>
    </source>
</evidence>
<dbReference type="CDD" id="cd07041">
    <property type="entry name" value="STAS_RsbR_RsbS_like"/>
    <property type="match status" value="1"/>
</dbReference>
<dbReference type="Pfam" id="PF01740">
    <property type="entry name" value="STAS"/>
    <property type="match status" value="1"/>
</dbReference>
<reference evidence="3 4" key="1">
    <citation type="submission" date="2019-11" db="EMBL/GenBank/DDBJ databases">
        <title>Genome sequences of 17 halophilic strains isolated from different environments.</title>
        <authorList>
            <person name="Furrow R.E."/>
        </authorList>
    </citation>
    <scope>NUCLEOTIDE SEQUENCE [LARGE SCALE GENOMIC DNA]</scope>
    <source>
        <strain evidence="3 4">22506_14_FS</strain>
    </source>
</reference>
<dbReference type="SUPFAM" id="SSF52091">
    <property type="entry name" value="SpoIIaa-like"/>
    <property type="match status" value="1"/>
</dbReference>
<dbReference type="Proteomes" id="UP000447833">
    <property type="component" value="Unassembled WGS sequence"/>
</dbReference>